<keyword evidence="7 16" id="KW-0732">Signal</keyword>
<feature type="binding site" evidence="14">
    <location>
        <position position="243"/>
    </location>
    <ligand>
        <name>substrate</name>
    </ligand>
</feature>
<evidence type="ECO:0000256" key="2">
    <source>
        <dbReference type="ARBA" id="ARBA00004752"/>
    </source>
</evidence>
<feature type="active site" evidence="13">
    <location>
        <position position="140"/>
    </location>
</feature>
<keyword evidence="9" id="KW-0133">Cell shape</keyword>
<dbReference type="GO" id="GO:0009252">
    <property type="term" value="P:peptidoglycan biosynthetic process"/>
    <property type="evidence" value="ECO:0007669"/>
    <property type="project" value="UniProtKB-KW"/>
</dbReference>
<keyword evidence="5 18" id="KW-0121">Carboxypeptidase</keyword>
<feature type="domain" description="Peptidase S11 D-Ala-D-Ala carboxypeptidase A C-terminal" evidence="17">
    <location>
        <begin position="293"/>
        <end position="383"/>
    </location>
</feature>
<dbReference type="SMART" id="SM00936">
    <property type="entry name" value="PBP5_C"/>
    <property type="match status" value="1"/>
</dbReference>
<evidence type="ECO:0000256" key="1">
    <source>
        <dbReference type="ARBA" id="ARBA00003217"/>
    </source>
</evidence>
<comment type="caution">
    <text evidence="18">The sequence shown here is derived from an EMBL/GenBank/DDBJ whole genome shotgun (WGS) entry which is preliminary data.</text>
</comment>
<evidence type="ECO:0000256" key="15">
    <source>
        <dbReference type="RuleBase" id="RU004016"/>
    </source>
</evidence>
<dbReference type="Proteomes" id="UP001154312">
    <property type="component" value="Unassembled WGS sequence"/>
</dbReference>
<evidence type="ECO:0000259" key="17">
    <source>
        <dbReference type="SMART" id="SM00936"/>
    </source>
</evidence>
<dbReference type="InterPro" id="IPR012907">
    <property type="entry name" value="Peptidase_S11_C"/>
</dbReference>
<keyword evidence="11" id="KW-0961">Cell wall biogenesis/degradation</keyword>
<gene>
    <name evidence="18" type="ORF">L7E55_11870</name>
</gene>
<evidence type="ECO:0000256" key="9">
    <source>
        <dbReference type="ARBA" id="ARBA00022960"/>
    </source>
</evidence>
<dbReference type="InterPro" id="IPR018044">
    <property type="entry name" value="Peptidase_S11"/>
</dbReference>
<dbReference type="InterPro" id="IPR015956">
    <property type="entry name" value="Peniciliin-bd_prot_C_sf"/>
</dbReference>
<dbReference type="GO" id="GO:0006508">
    <property type="term" value="P:proteolysis"/>
    <property type="evidence" value="ECO:0007669"/>
    <property type="project" value="UniProtKB-KW"/>
</dbReference>
<comment type="similarity">
    <text evidence="3 15">Belongs to the peptidase S11 family.</text>
</comment>
<dbReference type="PANTHER" id="PTHR21581:SF6">
    <property type="entry name" value="TRAFFICKING PROTEIN PARTICLE COMPLEX SUBUNIT 12"/>
    <property type="match status" value="1"/>
</dbReference>
<dbReference type="InterPro" id="IPR001967">
    <property type="entry name" value="Peptidase_S11_N"/>
</dbReference>
<dbReference type="Pfam" id="PF00768">
    <property type="entry name" value="Peptidase_S11"/>
    <property type="match status" value="1"/>
</dbReference>
<evidence type="ECO:0000313" key="19">
    <source>
        <dbReference type="Proteomes" id="UP001154312"/>
    </source>
</evidence>
<dbReference type="InterPro" id="IPR037167">
    <property type="entry name" value="Peptidase_S11_C_sf"/>
</dbReference>
<dbReference type="GO" id="GO:0008360">
    <property type="term" value="P:regulation of cell shape"/>
    <property type="evidence" value="ECO:0007669"/>
    <property type="project" value="UniProtKB-KW"/>
</dbReference>
<evidence type="ECO:0000313" key="18">
    <source>
        <dbReference type="EMBL" id="MDF9409049.1"/>
    </source>
</evidence>
<dbReference type="SUPFAM" id="SSF56601">
    <property type="entry name" value="beta-lactamase/transpeptidase-like"/>
    <property type="match status" value="1"/>
</dbReference>
<dbReference type="EMBL" id="JAKOAV010000022">
    <property type="protein sequence ID" value="MDF9409049.1"/>
    <property type="molecule type" value="Genomic_DNA"/>
</dbReference>
<keyword evidence="10" id="KW-0573">Peptidoglycan synthesis</keyword>
<evidence type="ECO:0000256" key="14">
    <source>
        <dbReference type="PIRSR" id="PIRSR618044-2"/>
    </source>
</evidence>
<evidence type="ECO:0000256" key="13">
    <source>
        <dbReference type="PIRSR" id="PIRSR618044-1"/>
    </source>
</evidence>
<comment type="pathway">
    <text evidence="2">Cell wall biogenesis; peptidoglycan biosynthesis.</text>
</comment>
<evidence type="ECO:0000256" key="8">
    <source>
        <dbReference type="ARBA" id="ARBA00022801"/>
    </source>
</evidence>
<evidence type="ECO:0000256" key="12">
    <source>
        <dbReference type="ARBA" id="ARBA00034000"/>
    </source>
</evidence>
<protein>
    <recommendedName>
        <fullName evidence="4">serine-type D-Ala-D-Ala carboxypeptidase</fullName>
        <ecNumber evidence="4">3.4.16.4</ecNumber>
    </recommendedName>
</protein>
<evidence type="ECO:0000256" key="11">
    <source>
        <dbReference type="ARBA" id="ARBA00023316"/>
    </source>
</evidence>
<dbReference type="EC" id="3.4.16.4" evidence="4"/>
<dbReference type="InterPro" id="IPR012338">
    <property type="entry name" value="Beta-lactam/transpept-like"/>
</dbReference>
<evidence type="ECO:0000256" key="10">
    <source>
        <dbReference type="ARBA" id="ARBA00022984"/>
    </source>
</evidence>
<dbReference type="Gene3D" id="2.60.410.10">
    <property type="entry name" value="D-Ala-D-Ala carboxypeptidase, C-terminal domain"/>
    <property type="match status" value="1"/>
</dbReference>
<evidence type="ECO:0000256" key="3">
    <source>
        <dbReference type="ARBA" id="ARBA00007164"/>
    </source>
</evidence>
<name>A0A9X4H8M1_9FIRM</name>
<comment type="catalytic activity">
    <reaction evidence="12">
        <text>Preferential cleavage: (Ac)2-L-Lys-D-Ala-|-D-Ala. Also transpeptidation of peptidyl-alanyl moieties that are N-acyl substituents of D-alanine.</text>
        <dbReference type="EC" id="3.4.16.4"/>
    </reaction>
</comment>
<dbReference type="SUPFAM" id="SSF69189">
    <property type="entry name" value="Penicillin-binding protein associated domain"/>
    <property type="match status" value="1"/>
</dbReference>
<feature type="signal peptide" evidence="16">
    <location>
        <begin position="1"/>
        <end position="27"/>
    </location>
</feature>
<feature type="active site" description="Proton acceptor" evidence="13">
    <location>
        <position position="83"/>
    </location>
</feature>
<organism evidence="18 19">
    <name type="scientific">Pelotomaculum isophthalicicum JI</name>
    <dbReference type="NCBI Taxonomy" id="947010"/>
    <lineage>
        <taxon>Bacteria</taxon>
        <taxon>Bacillati</taxon>
        <taxon>Bacillota</taxon>
        <taxon>Clostridia</taxon>
        <taxon>Eubacteriales</taxon>
        <taxon>Desulfotomaculaceae</taxon>
        <taxon>Pelotomaculum</taxon>
    </lineage>
</organism>
<keyword evidence="6" id="KW-0645">Protease</keyword>
<keyword evidence="19" id="KW-1185">Reference proteome</keyword>
<dbReference type="GO" id="GO:0071555">
    <property type="term" value="P:cell wall organization"/>
    <property type="evidence" value="ECO:0007669"/>
    <property type="project" value="UniProtKB-KW"/>
</dbReference>
<dbReference type="PANTHER" id="PTHR21581">
    <property type="entry name" value="D-ALANYL-D-ALANINE CARBOXYPEPTIDASE"/>
    <property type="match status" value="1"/>
</dbReference>
<reference evidence="18" key="1">
    <citation type="submission" date="2022-02" db="EMBL/GenBank/DDBJ databases">
        <authorList>
            <person name="Leng L."/>
        </authorList>
    </citation>
    <scope>NUCLEOTIDE SEQUENCE</scope>
    <source>
        <strain evidence="18">JI</strain>
    </source>
</reference>
<evidence type="ECO:0000256" key="4">
    <source>
        <dbReference type="ARBA" id="ARBA00012448"/>
    </source>
</evidence>
<evidence type="ECO:0000256" key="5">
    <source>
        <dbReference type="ARBA" id="ARBA00022645"/>
    </source>
</evidence>
<evidence type="ECO:0000256" key="6">
    <source>
        <dbReference type="ARBA" id="ARBA00022670"/>
    </source>
</evidence>
<dbReference type="PRINTS" id="PR00725">
    <property type="entry name" value="DADACBPTASE1"/>
</dbReference>
<evidence type="ECO:0000256" key="16">
    <source>
        <dbReference type="SAM" id="SignalP"/>
    </source>
</evidence>
<comment type="function">
    <text evidence="1">Removes C-terminal D-alanyl residues from sugar-peptide cell wall precursors.</text>
</comment>
<dbReference type="AlphaFoldDB" id="A0A9X4H8M1"/>
<dbReference type="RefSeq" id="WP_277444463.1">
    <property type="nucleotide sequence ID" value="NZ_JAKOAV010000022.1"/>
</dbReference>
<dbReference type="Pfam" id="PF07943">
    <property type="entry name" value="PBP5_C"/>
    <property type="match status" value="1"/>
</dbReference>
<sequence length="398" mass="42998">MFILRKKALIGLMVFVLLAGLPVGQVAATASGTLGAENTAWEVAAPAVPETTAVAAVLLEPTTNKIIYEKEPNKRLPMASVTKLMTLLLASEAVEQGKFKLTDKVVTSENAWEMGGSQVYLEPGEEMSLWDMLLAIGLQSANDASVAVAEHIAGSEEAFVQAMNDKAKELGLANTNFVNCHGLTADNHYTSAYDMAVILKEGLKYPLFRQITSMKESELRGGAFKLWNTNKLLWWYNGADAGKTGWTEAAKYCLASSAERDGLRIICVVLGTPEPGSHFRESTKLLDYGFARYKAVKIAEQGANVGTIKVGKGQVDQVEAQTAEKVSVVALKGEEKGFESRVEVPDHLSAPVRKGQVVGAYVVTKGGQEVKRVNLVAGSDVLKATMIQQMKRVIDQVF</sequence>
<proteinExistence type="inferred from homology"/>
<accession>A0A9X4H8M1</accession>
<dbReference type="Gene3D" id="3.40.710.10">
    <property type="entry name" value="DD-peptidase/beta-lactamase superfamily"/>
    <property type="match status" value="1"/>
</dbReference>
<dbReference type="GO" id="GO:0009002">
    <property type="term" value="F:serine-type D-Ala-D-Ala carboxypeptidase activity"/>
    <property type="evidence" value="ECO:0007669"/>
    <property type="project" value="UniProtKB-EC"/>
</dbReference>
<evidence type="ECO:0000256" key="7">
    <source>
        <dbReference type="ARBA" id="ARBA00022729"/>
    </source>
</evidence>
<feature type="active site" description="Acyl-ester intermediate" evidence="13">
    <location>
        <position position="80"/>
    </location>
</feature>
<feature type="chain" id="PRO_5040949315" description="serine-type D-Ala-D-Ala carboxypeptidase" evidence="16">
    <location>
        <begin position="28"/>
        <end position="398"/>
    </location>
</feature>
<keyword evidence="8" id="KW-0378">Hydrolase</keyword>